<gene>
    <name evidence="2" type="ORF">C8034_v000080</name>
</gene>
<comment type="caution">
    <text evidence="2">The sequence shown here is derived from an EMBL/GenBank/DDBJ whole genome shotgun (WGS) entry which is preliminary data.</text>
</comment>
<feature type="signal peptide" evidence="1">
    <location>
        <begin position="1"/>
        <end position="19"/>
    </location>
</feature>
<accession>A0A4R8SMI7</accession>
<dbReference type="AlphaFoldDB" id="A0A4R8SMI7"/>
<keyword evidence="1" id="KW-0732">Signal</keyword>
<organism evidence="2 3">
    <name type="scientific">Colletotrichum sidae</name>
    <dbReference type="NCBI Taxonomy" id="1347389"/>
    <lineage>
        <taxon>Eukaryota</taxon>
        <taxon>Fungi</taxon>
        <taxon>Dikarya</taxon>
        <taxon>Ascomycota</taxon>
        <taxon>Pezizomycotina</taxon>
        <taxon>Sordariomycetes</taxon>
        <taxon>Hypocreomycetidae</taxon>
        <taxon>Glomerellales</taxon>
        <taxon>Glomerellaceae</taxon>
        <taxon>Colletotrichum</taxon>
        <taxon>Colletotrichum orbiculare species complex</taxon>
    </lineage>
</organism>
<name>A0A4R8SMI7_9PEZI</name>
<dbReference type="EMBL" id="QAPF01001625">
    <property type="protein sequence ID" value="TDZ99693.1"/>
    <property type="molecule type" value="Genomic_DNA"/>
</dbReference>
<sequence length="115" mass="12415">MQFSTIFVASLACATGAFANLHSAAWCISQGLEDSDPKNIEATQAACGVYKERHTGNDHIIQDRPQLLTMPLLFLQGVKDDDPSIATCNSPDEHIGGDEWEEYCIQFGAVNGAAN</sequence>
<evidence type="ECO:0000256" key="1">
    <source>
        <dbReference type="SAM" id="SignalP"/>
    </source>
</evidence>
<protein>
    <submittedName>
        <fullName evidence="2">Uncharacterized protein</fullName>
    </submittedName>
</protein>
<proteinExistence type="predicted"/>
<feature type="chain" id="PRO_5020431747" evidence="1">
    <location>
        <begin position="20"/>
        <end position="115"/>
    </location>
</feature>
<evidence type="ECO:0000313" key="3">
    <source>
        <dbReference type="Proteomes" id="UP000295604"/>
    </source>
</evidence>
<evidence type="ECO:0000313" key="2">
    <source>
        <dbReference type="EMBL" id="TDZ99693.1"/>
    </source>
</evidence>
<keyword evidence="3" id="KW-1185">Reference proteome</keyword>
<reference evidence="2 3" key="1">
    <citation type="submission" date="2018-11" db="EMBL/GenBank/DDBJ databases">
        <title>Genome sequence and assembly of Colletotrichum sidae.</title>
        <authorList>
            <person name="Gan P."/>
            <person name="Shirasu K."/>
        </authorList>
    </citation>
    <scope>NUCLEOTIDE SEQUENCE [LARGE SCALE GENOMIC DNA]</scope>
    <source>
        <strain evidence="2 3">CBS 518.97</strain>
    </source>
</reference>
<dbReference type="Proteomes" id="UP000295604">
    <property type="component" value="Unassembled WGS sequence"/>
</dbReference>